<keyword evidence="1" id="KW-1133">Transmembrane helix</keyword>
<proteinExistence type="predicted"/>
<feature type="transmembrane region" description="Helical" evidence="1">
    <location>
        <begin position="12"/>
        <end position="29"/>
    </location>
</feature>
<reference evidence="2 3" key="1">
    <citation type="submission" date="2023-10" db="EMBL/GenBank/DDBJ databases">
        <title>Xenorhabdus taiwanensis sp. nov., a symbiotic bacterium associated with the entomopathogenic nematode Steinernema taiwanensis.</title>
        <authorList>
            <person name="Tseng C.T."/>
            <person name="Shu H.Y."/>
            <person name="Chen M.H."/>
            <person name="Fang Y.J."/>
            <person name="Wu T.L."/>
            <person name="Lin Y.C."/>
            <person name="Huang C.J."/>
        </authorList>
    </citation>
    <scope>NUCLEOTIDE SEQUENCE [LARGE SCALE GENOMIC DNA]</scope>
    <source>
        <strain evidence="2 3">TCT-1</strain>
    </source>
</reference>
<evidence type="ECO:0000313" key="3">
    <source>
        <dbReference type="Proteomes" id="UP001529514"/>
    </source>
</evidence>
<evidence type="ECO:0000256" key="1">
    <source>
        <dbReference type="SAM" id="Phobius"/>
    </source>
</evidence>
<evidence type="ECO:0000313" key="2">
    <source>
        <dbReference type="EMBL" id="BET96429.1"/>
    </source>
</evidence>
<keyword evidence="3" id="KW-1185">Reference proteome</keyword>
<keyword evidence="1" id="KW-0472">Membrane</keyword>
<protein>
    <recommendedName>
        <fullName evidence="4">DoxX family protein</fullName>
    </recommendedName>
</protein>
<keyword evidence="1" id="KW-0812">Transmembrane</keyword>
<dbReference type="EMBL" id="AP028978">
    <property type="protein sequence ID" value="BET96429.1"/>
    <property type="molecule type" value="Genomic_DNA"/>
</dbReference>
<accession>A0ABM8JUQ3</accession>
<name>A0ABM8JUQ3_9GAMM</name>
<evidence type="ECO:0008006" key="4">
    <source>
        <dbReference type="Google" id="ProtNLM"/>
    </source>
</evidence>
<sequence>MADKRRTTIDILALVVTFFGFCGVFKTAAGMRNMMAKGAFHHNMSALFKMVPALLGNGTIIAN</sequence>
<dbReference type="Proteomes" id="UP001529514">
    <property type="component" value="Chromosome"/>
</dbReference>
<gene>
    <name evidence="2" type="ORF">TCT1_13500</name>
</gene>
<organism evidence="2 3">
    <name type="scientific">Xenorhabdus taiwanensis</name>
    <dbReference type="NCBI Taxonomy" id="3085177"/>
    <lineage>
        <taxon>Bacteria</taxon>
        <taxon>Pseudomonadati</taxon>
        <taxon>Pseudomonadota</taxon>
        <taxon>Gammaproteobacteria</taxon>
        <taxon>Enterobacterales</taxon>
        <taxon>Morganellaceae</taxon>
        <taxon>Xenorhabdus</taxon>
    </lineage>
</organism>